<sequence>MKHCLLNLILFSGRRKDILLLLNEKSRDFGEIKESLNVTSSSIQLHLKKMKDSGLITQKNKIYSLSDIGEIIVENMQPMLSMAGLLEENTEYWLSHDLSSIPDFLLERIGELGHCELLEPDAGHIFETPQILRDSILSSREILTFAAYFHPQAPSLYTELAESGAEIALCMTESVAQRLFLNNRIEAEKLSRAMNSRLFISRRSTTIPSLIVTDKVVAFKLFENNGKLRDQLILSFGERALCWGKELFKYYMEAAEPLNEKSFLQ</sequence>
<evidence type="ECO:0000313" key="2">
    <source>
        <dbReference type="EMBL" id="AKB44516.1"/>
    </source>
</evidence>
<dbReference type="RefSeq" id="WP_048121243.1">
    <property type="nucleotide sequence ID" value="NZ_CP009520.1"/>
</dbReference>
<dbReference type="AlphaFoldDB" id="A0A0E3LHM2"/>
<dbReference type="InterPro" id="IPR001845">
    <property type="entry name" value="HTH_ArsR_DNA-bd_dom"/>
</dbReference>
<dbReference type="SUPFAM" id="SSF46785">
    <property type="entry name" value="Winged helix' DNA-binding domain"/>
    <property type="match status" value="1"/>
</dbReference>
<dbReference type="CDD" id="cd00090">
    <property type="entry name" value="HTH_ARSR"/>
    <property type="match status" value="1"/>
</dbReference>
<dbReference type="PATRIC" id="fig|1434123.4.peg.2740"/>
<dbReference type="InterPro" id="IPR016490">
    <property type="entry name" value="Tscrpt_reg_HTH_AF0396-typ3"/>
</dbReference>
<dbReference type="KEGG" id="mvc:MSVAZ_2247"/>
<keyword evidence="3" id="KW-1185">Reference proteome</keyword>
<protein>
    <recommendedName>
        <fullName evidence="1">HTH arsR-type domain-containing protein</fullName>
    </recommendedName>
</protein>
<dbReference type="Gene3D" id="1.10.10.10">
    <property type="entry name" value="Winged helix-like DNA-binding domain superfamily/Winged helix DNA-binding domain"/>
    <property type="match status" value="1"/>
</dbReference>
<reference evidence="2 3" key="1">
    <citation type="submission" date="2014-07" db="EMBL/GenBank/DDBJ databases">
        <title>Methanogenic archaea and the global carbon cycle.</title>
        <authorList>
            <person name="Henriksen J.R."/>
            <person name="Luke J."/>
            <person name="Reinhart S."/>
            <person name="Benedict M.N."/>
            <person name="Youngblut N.D."/>
            <person name="Metcalf M.E."/>
            <person name="Whitaker R.J."/>
            <person name="Metcalf W.W."/>
        </authorList>
    </citation>
    <scope>NUCLEOTIDE SEQUENCE [LARGE SCALE GENOMIC DNA]</scope>
    <source>
        <strain evidence="2 3">Z-761</strain>
    </source>
</reference>
<dbReference type="GO" id="GO:0003700">
    <property type="term" value="F:DNA-binding transcription factor activity"/>
    <property type="evidence" value="ECO:0007669"/>
    <property type="project" value="InterPro"/>
</dbReference>
<gene>
    <name evidence="2" type="ORF">MSVAZ_2247</name>
</gene>
<dbReference type="InterPro" id="IPR011991">
    <property type="entry name" value="ArsR-like_HTH"/>
</dbReference>
<feature type="domain" description="HTH arsR-type" evidence="1">
    <location>
        <begin position="9"/>
        <end position="77"/>
    </location>
</feature>
<dbReference type="EMBL" id="CP009520">
    <property type="protein sequence ID" value="AKB44516.1"/>
    <property type="molecule type" value="Genomic_DNA"/>
</dbReference>
<evidence type="ECO:0000259" key="1">
    <source>
        <dbReference type="SMART" id="SM00418"/>
    </source>
</evidence>
<dbReference type="Pfam" id="PF01022">
    <property type="entry name" value="HTH_5"/>
    <property type="match status" value="1"/>
</dbReference>
<proteinExistence type="predicted"/>
<dbReference type="PIRSF" id="PIRSF006692">
    <property type="entry name" value="TF_HTH_AF0396_prd"/>
    <property type="match status" value="1"/>
</dbReference>
<accession>A0A0E3LHM2</accession>
<dbReference type="InterPro" id="IPR013561">
    <property type="entry name" value="FilR1_middle_dom"/>
</dbReference>
<dbReference type="GeneID" id="24810718"/>
<dbReference type="Proteomes" id="UP000033096">
    <property type="component" value="Chromosome"/>
</dbReference>
<dbReference type="InterPro" id="IPR036390">
    <property type="entry name" value="WH_DNA-bd_sf"/>
</dbReference>
<dbReference type="HOGENOM" id="CLU_062767_1_1_2"/>
<dbReference type="InterPro" id="IPR036388">
    <property type="entry name" value="WH-like_DNA-bd_sf"/>
</dbReference>
<dbReference type="Pfam" id="PF08350">
    <property type="entry name" value="FilR1_middle"/>
    <property type="match status" value="1"/>
</dbReference>
<evidence type="ECO:0000313" key="3">
    <source>
        <dbReference type="Proteomes" id="UP000033096"/>
    </source>
</evidence>
<organism evidence="2 3">
    <name type="scientific">Methanosarcina vacuolata Z-761</name>
    <dbReference type="NCBI Taxonomy" id="1434123"/>
    <lineage>
        <taxon>Archaea</taxon>
        <taxon>Methanobacteriati</taxon>
        <taxon>Methanobacteriota</taxon>
        <taxon>Stenosarchaea group</taxon>
        <taxon>Methanomicrobia</taxon>
        <taxon>Methanosarcinales</taxon>
        <taxon>Methanosarcinaceae</taxon>
        <taxon>Methanosarcina</taxon>
    </lineage>
</organism>
<name>A0A0E3LHM2_9EURY</name>
<dbReference type="SMART" id="SM00418">
    <property type="entry name" value="HTH_ARSR"/>
    <property type="match status" value="1"/>
</dbReference>